<organism evidence="2 3">
    <name type="scientific">Knipowitschia caucasica</name>
    <name type="common">Caucasian dwarf goby</name>
    <name type="synonym">Pomatoschistus caucasicus</name>
    <dbReference type="NCBI Taxonomy" id="637954"/>
    <lineage>
        <taxon>Eukaryota</taxon>
        <taxon>Metazoa</taxon>
        <taxon>Chordata</taxon>
        <taxon>Craniata</taxon>
        <taxon>Vertebrata</taxon>
        <taxon>Euteleostomi</taxon>
        <taxon>Actinopterygii</taxon>
        <taxon>Neopterygii</taxon>
        <taxon>Teleostei</taxon>
        <taxon>Neoteleostei</taxon>
        <taxon>Acanthomorphata</taxon>
        <taxon>Gobiaria</taxon>
        <taxon>Gobiiformes</taxon>
        <taxon>Gobioidei</taxon>
        <taxon>Gobiidae</taxon>
        <taxon>Gobiinae</taxon>
        <taxon>Knipowitschia</taxon>
    </lineage>
</organism>
<dbReference type="AlphaFoldDB" id="A0AAV2KR26"/>
<evidence type="ECO:0000256" key="1">
    <source>
        <dbReference type="SAM" id="MobiDB-lite"/>
    </source>
</evidence>
<feature type="region of interest" description="Disordered" evidence="1">
    <location>
        <begin position="55"/>
        <end position="74"/>
    </location>
</feature>
<keyword evidence="3" id="KW-1185">Reference proteome</keyword>
<name>A0AAV2KR26_KNICA</name>
<reference evidence="2 3" key="1">
    <citation type="submission" date="2024-04" db="EMBL/GenBank/DDBJ databases">
        <authorList>
            <person name="Waldvogel A.-M."/>
            <person name="Schoenle A."/>
        </authorList>
    </citation>
    <scope>NUCLEOTIDE SEQUENCE [LARGE SCALE GENOMIC DNA]</scope>
</reference>
<dbReference type="Proteomes" id="UP001497482">
    <property type="component" value="Chromosome 19"/>
</dbReference>
<proteinExistence type="predicted"/>
<dbReference type="EMBL" id="OZ035841">
    <property type="protein sequence ID" value="CAL1591213.1"/>
    <property type="molecule type" value="Genomic_DNA"/>
</dbReference>
<gene>
    <name evidence="2" type="ORF">KC01_LOCUS20608</name>
</gene>
<sequence length="95" mass="10402">MVLSLSFVDTDKESSSSHKLTCFWNKKNTDSSGISLGIYSESSVTEVVRLQSGDIPQPMQPRRITNEGKDSSSPQIGVRCLYAPVCANAGDYRVE</sequence>
<evidence type="ECO:0000313" key="2">
    <source>
        <dbReference type="EMBL" id="CAL1591213.1"/>
    </source>
</evidence>
<protein>
    <submittedName>
        <fullName evidence="2">Uncharacterized protein</fullName>
    </submittedName>
</protein>
<accession>A0AAV2KR26</accession>
<evidence type="ECO:0000313" key="3">
    <source>
        <dbReference type="Proteomes" id="UP001497482"/>
    </source>
</evidence>